<evidence type="ECO:0000259" key="2">
    <source>
        <dbReference type="Pfam" id="PF16010"/>
    </source>
</evidence>
<feature type="domain" description="Cellobiose dehydrogenase-like cytochrome" evidence="2">
    <location>
        <begin position="35"/>
        <end position="214"/>
    </location>
</feature>
<evidence type="ECO:0000313" key="3">
    <source>
        <dbReference type="EMBL" id="TPX17023.1"/>
    </source>
</evidence>
<dbReference type="OrthoDB" id="413885at2759"/>
<feature type="signal peptide" evidence="1">
    <location>
        <begin position="1"/>
        <end position="20"/>
    </location>
</feature>
<protein>
    <recommendedName>
        <fullName evidence="2">Cellobiose dehydrogenase-like cytochrome domain-containing protein</fullName>
    </recommendedName>
</protein>
<dbReference type="CDD" id="cd09630">
    <property type="entry name" value="CDH_like_cytochrome"/>
    <property type="match status" value="1"/>
</dbReference>
<comment type="caution">
    <text evidence="3">The sequence shown here is derived from an EMBL/GenBank/DDBJ whole genome shotgun (WGS) entry which is preliminary data.</text>
</comment>
<dbReference type="STRING" id="1093900.A0A507BBY0"/>
<dbReference type="InParanoid" id="A0A507BBY0"/>
<dbReference type="RefSeq" id="XP_030998734.1">
    <property type="nucleotide sequence ID" value="XM_031135142.1"/>
</dbReference>
<dbReference type="EMBL" id="SKBQ01000154">
    <property type="protein sequence ID" value="TPX17023.1"/>
    <property type="molecule type" value="Genomic_DNA"/>
</dbReference>
<dbReference type="Gene3D" id="2.60.40.1210">
    <property type="entry name" value="Cellobiose dehydrogenase, cytochrome domain"/>
    <property type="match status" value="1"/>
</dbReference>
<proteinExistence type="predicted"/>
<dbReference type="Pfam" id="PF16010">
    <property type="entry name" value="CDH-cyt"/>
    <property type="match status" value="1"/>
</dbReference>
<dbReference type="GeneID" id="41979762"/>
<dbReference type="SUPFAM" id="SSF49344">
    <property type="entry name" value="CBD9-like"/>
    <property type="match status" value="1"/>
</dbReference>
<feature type="chain" id="PRO_5021331827" description="Cellobiose dehydrogenase-like cytochrome domain-containing protein" evidence="1">
    <location>
        <begin position="21"/>
        <end position="225"/>
    </location>
</feature>
<evidence type="ECO:0000256" key="1">
    <source>
        <dbReference type="SAM" id="SignalP"/>
    </source>
</evidence>
<keyword evidence="1" id="KW-0732">Signal</keyword>
<reference evidence="3 4" key="1">
    <citation type="submission" date="2019-06" db="EMBL/GenBank/DDBJ databases">
        <title>Draft genome sequence of the filamentous fungus Phialemoniopsis curvata isolated from diesel fuel.</title>
        <authorList>
            <person name="Varaljay V.A."/>
            <person name="Lyon W.J."/>
            <person name="Crouch A.L."/>
            <person name="Drake C.E."/>
            <person name="Hollomon J.M."/>
            <person name="Nadeau L.J."/>
            <person name="Nunn H.S."/>
            <person name="Stevenson B.S."/>
            <person name="Bojanowski C.L."/>
            <person name="Crookes-Goodson W.J."/>
        </authorList>
    </citation>
    <scope>NUCLEOTIDE SEQUENCE [LARGE SCALE GENOMIC DNA]</scope>
    <source>
        <strain evidence="3 4">D216</strain>
    </source>
</reference>
<dbReference type="InterPro" id="IPR015920">
    <property type="entry name" value="Cellobiose_DH-like_cyt"/>
</dbReference>
<evidence type="ECO:0000313" key="4">
    <source>
        <dbReference type="Proteomes" id="UP000319257"/>
    </source>
</evidence>
<sequence length="225" mass="22853">MAILQFTGVALALLGSLALGAPTSNAVWASSAKVCDAATTICFQEFSSPQKVSYRIAIPDSATASAPYDVLLQIVAPKAAAGWAAVAWGGQMANNPLTIGWANDKSAVVSSRRATGHVAPAAYAGASYTVIPGSTSANDTHWTLTTLCSGCTSWSDATGKAVHIDPTSTSVSLAQAISARAPTTPSSNTSAISIHSAKSKFTFDLASAKIADFDTLVKAAIAKSS</sequence>
<organism evidence="3 4">
    <name type="scientific">Thyridium curvatum</name>
    <dbReference type="NCBI Taxonomy" id="1093900"/>
    <lineage>
        <taxon>Eukaryota</taxon>
        <taxon>Fungi</taxon>
        <taxon>Dikarya</taxon>
        <taxon>Ascomycota</taxon>
        <taxon>Pezizomycotina</taxon>
        <taxon>Sordariomycetes</taxon>
        <taxon>Sordariomycetidae</taxon>
        <taxon>Thyridiales</taxon>
        <taxon>Thyridiaceae</taxon>
        <taxon>Thyridium</taxon>
    </lineage>
</organism>
<accession>A0A507BBY0</accession>
<gene>
    <name evidence="3" type="ORF">E0L32_012315</name>
</gene>
<keyword evidence="4" id="KW-1185">Reference proteome</keyword>
<dbReference type="Proteomes" id="UP000319257">
    <property type="component" value="Unassembled WGS sequence"/>
</dbReference>
<dbReference type="AlphaFoldDB" id="A0A507BBY0"/>
<name>A0A507BBY0_9PEZI</name>
<dbReference type="PANTHER" id="PTHR47797:SF5">
    <property type="entry name" value="CELLOBIOSE DEHYDROGENASE CYTOCHROME DOMAIN-CONTAINING PROTEIN"/>
    <property type="match status" value="1"/>
</dbReference>
<dbReference type="PANTHER" id="PTHR47797">
    <property type="entry name" value="DEHYDROGENASE, PUTATIVE (AFU_ORTHOLOGUE AFUA_8G05805)-RELATED"/>
    <property type="match status" value="1"/>
</dbReference>